<dbReference type="EMBL" id="MLFT02000010">
    <property type="protein sequence ID" value="PHT37117.1"/>
    <property type="molecule type" value="Genomic_DNA"/>
</dbReference>
<proteinExistence type="predicted"/>
<dbReference type="AlphaFoldDB" id="A0A2G2VVW1"/>
<evidence type="ECO:0000313" key="2">
    <source>
        <dbReference type="Proteomes" id="UP000224567"/>
    </source>
</evidence>
<sequence length="373" mass="42795">MKEIKVGSAQGYFFRVKTVNTLSNVHGQISSVEVNWTSKLLYLLVNIGLKDTGTQSDLEILERNTNNMLIPFGQYMEPLPIVVALRVLIRVYCLSNKMMHDVMILSKELFVIFFNEEENFYFMALNKSRSVYKNRGYTTWFDMKLSVPKTERVLMMHNFLPLLFDPGSTILKYHTIVEKTCKWPSYMVPRYSIRVGSELVNQKSSQNRNFRSRNIWFSRICKDLSYSNRVAVGLHIFLSNITSSASLRGGATRVSKVAIDSPLTFDPGGVLIGLKKGRELMKTICPLHDSRKTLKFLYQVIIELNRGVHSCQQKTYFPADIAITEWGKVFIGDTYSRSSLLQDIFRDNQLRCAYFGEQCLQCPFDPGRLSSAS</sequence>
<name>A0A2G2VVW1_CAPBA</name>
<reference evidence="1 2" key="1">
    <citation type="journal article" date="2017" name="Genome Biol.">
        <title>New reference genome sequences of hot pepper reveal the massive evolution of plant disease-resistance genes by retroduplication.</title>
        <authorList>
            <person name="Kim S."/>
            <person name="Park J."/>
            <person name="Yeom S.I."/>
            <person name="Kim Y.M."/>
            <person name="Seo E."/>
            <person name="Kim K.T."/>
            <person name="Kim M.S."/>
            <person name="Lee J.M."/>
            <person name="Cheong K."/>
            <person name="Shin H.S."/>
            <person name="Kim S.B."/>
            <person name="Han K."/>
            <person name="Lee J."/>
            <person name="Park M."/>
            <person name="Lee H.A."/>
            <person name="Lee H.Y."/>
            <person name="Lee Y."/>
            <person name="Oh S."/>
            <person name="Lee J.H."/>
            <person name="Choi E."/>
            <person name="Choi E."/>
            <person name="Lee S.E."/>
            <person name="Jeon J."/>
            <person name="Kim H."/>
            <person name="Choi G."/>
            <person name="Song H."/>
            <person name="Lee J."/>
            <person name="Lee S.C."/>
            <person name="Kwon J.K."/>
            <person name="Lee H.Y."/>
            <person name="Koo N."/>
            <person name="Hong Y."/>
            <person name="Kim R.W."/>
            <person name="Kang W.H."/>
            <person name="Huh J.H."/>
            <person name="Kang B.C."/>
            <person name="Yang T.J."/>
            <person name="Lee Y.H."/>
            <person name="Bennetzen J.L."/>
            <person name="Choi D."/>
        </authorList>
    </citation>
    <scope>NUCLEOTIDE SEQUENCE [LARGE SCALE GENOMIC DNA]</scope>
    <source>
        <strain evidence="2">cv. PBC81</strain>
    </source>
</reference>
<keyword evidence="2" id="KW-1185">Reference proteome</keyword>
<dbReference type="Proteomes" id="UP000224567">
    <property type="component" value="Unassembled WGS sequence"/>
</dbReference>
<accession>A0A2G2VVW1</accession>
<evidence type="ECO:0000313" key="1">
    <source>
        <dbReference type="EMBL" id="PHT37117.1"/>
    </source>
</evidence>
<gene>
    <name evidence="1" type="ORF">CQW23_24817</name>
</gene>
<protein>
    <submittedName>
        <fullName evidence="1">Uncharacterized protein</fullName>
    </submittedName>
</protein>
<organism evidence="1 2">
    <name type="scientific">Capsicum baccatum</name>
    <name type="common">Peruvian pepper</name>
    <dbReference type="NCBI Taxonomy" id="33114"/>
    <lineage>
        <taxon>Eukaryota</taxon>
        <taxon>Viridiplantae</taxon>
        <taxon>Streptophyta</taxon>
        <taxon>Embryophyta</taxon>
        <taxon>Tracheophyta</taxon>
        <taxon>Spermatophyta</taxon>
        <taxon>Magnoliopsida</taxon>
        <taxon>eudicotyledons</taxon>
        <taxon>Gunneridae</taxon>
        <taxon>Pentapetalae</taxon>
        <taxon>asterids</taxon>
        <taxon>lamiids</taxon>
        <taxon>Solanales</taxon>
        <taxon>Solanaceae</taxon>
        <taxon>Solanoideae</taxon>
        <taxon>Capsiceae</taxon>
        <taxon>Capsicum</taxon>
    </lineage>
</organism>
<comment type="caution">
    <text evidence="1">The sequence shown here is derived from an EMBL/GenBank/DDBJ whole genome shotgun (WGS) entry which is preliminary data.</text>
</comment>
<reference evidence="2" key="2">
    <citation type="journal article" date="2017" name="J. Anim. Genet.">
        <title>Multiple reference genome sequences of hot pepper reveal the massive evolution of plant disease resistance genes by retroduplication.</title>
        <authorList>
            <person name="Kim S."/>
            <person name="Park J."/>
            <person name="Yeom S.-I."/>
            <person name="Kim Y.-M."/>
            <person name="Seo E."/>
            <person name="Kim K.-T."/>
            <person name="Kim M.-S."/>
            <person name="Lee J.M."/>
            <person name="Cheong K."/>
            <person name="Shin H.-S."/>
            <person name="Kim S.-B."/>
            <person name="Han K."/>
            <person name="Lee J."/>
            <person name="Park M."/>
            <person name="Lee H.-A."/>
            <person name="Lee H.-Y."/>
            <person name="Lee Y."/>
            <person name="Oh S."/>
            <person name="Lee J.H."/>
            <person name="Choi E."/>
            <person name="Choi E."/>
            <person name="Lee S.E."/>
            <person name="Jeon J."/>
            <person name="Kim H."/>
            <person name="Choi G."/>
            <person name="Song H."/>
            <person name="Lee J."/>
            <person name="Lee S.-C."/>
            <person name="Kwon J.-K."/>
            <person name="Lee H.-Y."/>
            <person name="Koo N."/>
            <person name="Hong Y."/>
            <person name="Kim R.W."/>
            <person name="Kang W.-H."/>
            <person name="Huh J.H."/>
            <person name="Kang B.-C."/>
            <person name="Yang T.-J."/>
            <person name="Lee Y.-H."/>
            <person name="Bennetzen J.L."/>
            <person name="Choi D."/>
        </authorList>
    </citation>
    <scope>NUCLEOTIDE SEQUENCE [LARGE SCALE GENOMIC DNA]</scope>
    <source>
        <strain evidence="2">cv. PBC81</strain>
    </source>
</reference>